<reference evidence="8 9" key="1">
    <citation type="journal article" date="2019" name="Int. J. Syst. Evol. Microbiol.">
        <title>The Global Catalogue of Microorganisms (GCM) 10K type strain sequencing project: providing services to taxonomists for standard genome sequencing and annotation.</title>
        <authorList>
            <consortium name="The Broad Institute Genomics Platform"/>
            <consortium name="The Broad Institute Genome Sequencing Center for Infectious Disease"/>
            <person name="Wu L."/>
            <person name="Ma J."/>
        </authorList>
    </citation>
    <scope>NUCLEOTIDE SEQUENCE [LARGE SCALE GENOMIC DNA]</scope>
    <source>
        <strain evidence="8 9">JCM 6307</strain>
    </source>
</reference>
<keyword evidence="9" id="KW-1185">Reference proteome</keyword>
<dbReference type="Gene3D" id="1.10.10.10">
    <property type="entry name" value="Winged helix-like DNA-binding domain superfamily/Winged helix DNA-binding domain"/>
    <property type="match status" value="1"/>
</dbReference>
<accession>A0ABN3L576</accession>
<keyword evidence="5" id="KW-0804">Transcription</keyword>
<dbReference type="Proteomes" id="UP001501358">
    <property type="component" value="Unassembled WGS sequence"/>
</dbReference>
<evidence type="ECO:0000256" key="2">
    <source>
        <dbReference type="ARBA" id="ARBA00023015"/>
    </source>
</evidence>
<evidence type="ECO:0000256" key="1">
    <source>
        <dbReference type="ARBA" id="ARBA00010641"/>
    </source>
</evidence>
<evidence type="ECO:0000256" key="3">
    <source>
        <dbReference type="ARBA" id="ARBA00023082"/>
    </source>
</evidence>
<dbReference type="InterPro" id="IPR013325">
    <property type="entry name" value="RNA_pol_sigma_r2"/>
</dbReference>
<keyword evidence="3" id="KW-0731">Sigma factor</keyword>
<dbReference type="InterPro" id="IPR013324">
    <property type="entry name" value="RNA_pol_sigma_r3/r4-like"/>
</dbReference>
<protein>
    <recommendedName>
        <fullName evidence="7">RNA polymerase sigma factor 70 region 4 type 2 domain-containing protein</fullName>
    </recommendedName>
</protein>
<evidence type="ECO:0000256" key="5">
    <source>
        <dbReference type="ARBA" id="ARBA00023163"/>
    </source>
</evidence>
<comment type="similarity">
    <text evidence="1">Belongs to the sigma-70 factor family. ECF subfamily.</text>
</comment>
<dbReference type="InterPro" id="IPR036388">
    <property type="entry name" value="WH-like_DNA-bd_sf"/>
</dbReference>
<name>A0ABN3L576_9ACTN</name>
<proteinExistence type="inferred from homology"/>
<comment type="caution">
    <text evidence="8">The sequence shown here is derived from an EMBL/GenBank/DDBJ whole genome shotgun (WGS) entry which is preliminary data.</text>
</comment>
<feature type="compositionally biased region" description="Low complexity" evidence="6">
    <location>
        <begin position="182"/>
        <end position="200"/>
    </location>
</feature>
<evidence type="ECO:0000313" key="8">
    <source>
        <dbReference type="EMBL" id="GAA2478021.1"/>
    </source>
</evidence>
<keyword evidence="4" id="KW-0238">DNA-binding</keyword>
<feature type="region of interest" description="Disordered" evidence="6">
    <location>
        <begin position="82"/>
        <end position="118"/>
    </location>
</feature>
<feature type="region of interest" description="Disordered" evidence="6">
    <location>
        <begin position="182"/>
        <end position="230"/>
    </location>
</feature>
<dbReference type="Gene3D" id="1.10.1740.10">
    <property type="match status" value="1"/>
</dbReference>
<dbReference type="InterPro" id="IPR039425">
    <property type="entry name" value="RNA_pol_sigma-70-like"/>
</dbReference>
<dbReference type="SUPFAM" id="SSF88659">
    <property type="entry name" value="Sigma3 and sigma4 domains of RNA polymerase sigma factors"/>
    <property type="match status" value="1"/>
</dbReference>
<evidence type="ECO:0000256" key="6">
    <source>
        <dbReference type="SAM" id="MobiDB-lite"/>
    </source>
</evidence>
<dbReference type="InterPro" id="IPR013249">
    <property type="entry name" value="RNA_pol_sigma70_r4_t2"/>
</dbReference>
<keyword evidence="2" id="KW-0805">Transcription regulation</keyword>
<evidence type="ECO:0000259" key="7">
    <source>
        <dbReference type="Pfam" id="PF08281"/>
    </source>
</evidence>
<evidence type="ECO:0000313" key="9">
    <source>
        <dbReference type="Proteomes" id="UP001501358"/>
    </source>
</evidence>
<dbReference type="PANTHER" id="PTHR43133">
    <property type="entry name" value="RNA POLYMERASE ECF-TYPE SIGMA FACTO"/>
    <property type="match status" value="1"/>
</dbReference>
<dbReference type="PANTHER" id="PTHR43133:SF50">
    <property type="entry name" value="ECF RNA POLYMERASE SIGMA FACTOR SIGM"/>
    <property type="match status" value="1"/>
</dbReference>
<organism evidence="8 9">
    <name type="scientific">Streptomyces thermolineatus</name>
    <dbReference type="NCBI Taxonomy" id="44033"/>
    <lineage>
        <taxon>Bacteria</taxon>
        <taxon>Bacillati</taxon>
        <taxon>Actinomycetota</taxon>
        <taxon>Actinomycetes</taxon>
        <taxon>Kitasatosporales</taxon>
        <taxon>Streptomycetaceae</taxon>
        <taxon>Streptomyces</taxon>
    </lineage>
</organism>
<dbReference type="Pfam" id="PF08281">
    <property type="entry name" value="Sigma70_r4_2"/>
    <property type="match status" value="1"/>
</dbReference>
<feature type="domain" description="RNA polymerase sigma factor 70 region 4 type 2" evidence="7">
    <location>
        <begin position="128"/>
        <end position="178"/>
    </location>
</feature>
<evidence type="ECO:0000256" key="4">
    <source>
        <dbReference type="ARBA" id="ARBA00023125"/>
    </source>
</evidence>
<sequence length="230" mass="24267">MCNTMDTGPGRAFDEAFCALLARLYRRAAALTGHRGTAGDIVHDAYLKLAARPDRLLAHPEPCAYAFSALLSVARDTWRRESRLEPADASAPGPGGRRFPPTHGNEPAHGPGGSWDGGVEQRIAELETLRLLGGLTARQAAVVVLVDLYGYTIDQAAGILSVHRGTAARSRARALDRLRTALAPGSADPAAPGSDPAASARRVPPQRTPGGAGRRGRGGRDRAGSERRDQ</sequence>
<feature type="compositionally biased region" description="Basic and acidic residues" evidence="6">
    <location>
        <begin position="218"/>
        <end position="230"/>
    </location>
</feature>
<dbReference type="EMBL" id="BAAATA010000005">
    <property type="protein sequence ID" value="GAA2478021.1"/>
    <property type="molecule type" value="Genomic_DNA"/>
</dbReference>
<dbReference type="SUPFAM" id="SSF88946">
    <property type="entry name" value="Sigma2 domain of RNA polymerase sigma factors"/>
    <property type="match status" value="1"/>
</dbReference>
<gene>
    <name evidence="8" type="ORF">GCM10010406_12700</name>
</gene>